<dbReference type="InterPro" id="IPR018705">
    <property type="entry name" value="DUF2134_membrane"/>
</dbReference>
<organism evidence="2 3">
    <name type="scientific">Aquisphaera giovannonii</name>
    <dbReference type="NCBI Taxonomy" id="406548"/>
    <lineage>
        <taxon>Bacteria</taxon>
        <taxon>Pseudomonadati</taxon>
        <taxon>Planctomycetota</taxon>
        <taxon>Planctomycetia</taxon>
        <taxon>Isosphaerales</taxon>
        <taxon>Isosphaeraceae</taxon>
        <taxon>Aquisphaera</taxon>
    </lineage>
</organism>
<evidence type="ECO:0000313" key="3">
    <source>
        <dbReference type="Proteomes" id="UP000324233"/>
    </source>
</evidence>
<sequence length="824" mass="88402">MAPMMAVSLVALCGAIALAIDVGRIAVARLECQSAADVAAMAGARTLNGIMPQDLDAATANAQAAAARFSIMGQPLTSGDVAVQHGTYHYDGTKKAFAQSMTLQPGESYNLTQVSVRKSCPTTFARIFGRSAFSVSATATAAHRPRDVAIVLDYSGSMNNESDLWNCESYMSNGTSAPNNPYMTSNNPETVYPKFGHYSNEKNYSNYTNYANLLCPAADGSNALTGNAVIGKCNISVSALGVPAMVNDFYLNGRGYAASPAFSAVSDAALDGTNRAGGDAYLWKYGSTSVYAATLKDAYNSTTRNSGFEANGYKAIQGASLKGYVQGPRYWGKTFFIWPPDPTNDWRQNFFGTTNNTKLWSSSGAWNDPPGNYTINYKAILAWIKNTGPNPFPPQLRSGNILYYDQIPTDVPASAYTHTTLNTAITDANQRFWKEYIDYVIGSWRDPSGSIHSPGDAAMSYGPDYTFGTVKISSPPSGSDTRYMAYDDNPQRPRHRLWFGPMTMVQFMSDTGILPGTAHDISMYPMKIGIGQALQDIQNNHPNDLVSMILFNRPLYSGGASGTGAFNVAQYSLTNNMQPMINSLWIPPNSGASDVRPWDANGSQTPRAFGDWCSNTASSYGFMLAYNQFSNSPVLSTLDDGSYPGTGGGGRVGAQRLIIYETDGMANQGSTPSNGFYAGSYYDSYYRIQPGQPLASAGYNQTTLLQTIQNICNDNSGNPVTGTGITPFTPNQGYPGFGALGKPVTIHCLAFGGIFETPSSTLTSSVSLLQSISAVGGTVFPSSASDPTNGFKWCIGTLDQRKAKLVTAFQTIMNLRPVPITLIR</sequence>
<dbReference type="AlphaFoldDB" id="A0A5B9VXU8"/>
<keyword evidence="3" id="KW-1185">Reference proteome</keyword>
<dbReference type="KEGG" id="agv:OJF2_14510"/>
<dbReference type="Pfam" id="PF09977">
    <property type="entry name" value="Tad_C"/>
    <property type="match status" value="1"/>
</dbReference>
<reference evidence="2 3" key="1">
    <citation type="submission" date="2019-08" db="EMBL/GenBank/DDBJ databases">
        <title>Deep-cultivation of Planctomycetes and their phenomic and genomic characterization uncovers novel biology.</title>
        <authorList>
            <person name="Wiegand S."/>
            <person name="Jogler M."/>
            <person name="Boedeker C."/>
            <person name="Pinto D."/>
            <person name="Vollmers J."/>
            <person name="Rivas-Marin E."/>
            <person name="Kohn T."/>
            <person name="Peeters S.H."/>
            <person name="Heuer A."/>
            <person name="Rast P."/>
            <person name="Oberbeckmann S."/>
            <person name="Bunk B."/>
            <person name="Jeske O."/>
            <person name="Meyerdierks A."/>
            <person name="Storesund J.E."/>
            <person name="Kallscheuer N."/>
            <person name="Luecker S."/>
            <person name="Lage O.M."/>
            <person name="Pohl T."/>
            <person name="Merkel B.J."/>
            <person name="Hornburger P."/>
            <person name="Mueller R.-W."/>
            <person name="Bruemmer F."/>
            <person name="Labrenz M."/>
            <person name="Spormann A.M."/>
            <person name="Op den Camp H."/>
            <person name="Overmann J."/>
            <person name="Amann R."/>
            <person name="Jetten M.S.M."/>
            <person name="Mascher T."/>
            <person name="Medema M.H."/>
            <person name="Devos D.P."/>
            <person name="Kaster A.-K."/>
            <person name="Ovreas L."/>
            <person name="Rohde M."/>
            <person name="Galperin M.Y."/>
            <person name="Jogler C."/>
        </authorList>
    </citation>
    <scope>NUCLEOTIDE SEQUENCE [LARGE SCALE GENOMIC DNA]</scope>
    <source>
        <strain evidence="2 3">OJF2</strain>
    </source>
</reference>
<protein>
    <recommendedName>
        <fullName evidence="1">DUF2134 domain-containing protein</fullName>
    </recommendedName>
</protein>
<accession>A0A5B9VXU8</accession>
<proteinExistence type="predicted"/>
<name>A0A5B9VXU8_9BACT</name>
<evidence type="ECO:0000259" key="1">
    <source>
        <dbReference type="Pfam" id="PF09977"/>
    </source>
</evidence>
<feature type="domain" description="DUF2134" evidence="1">
    <location>
        <begin position="42"/>
        <end position="141"/>
    </location>
</feature>
<dbReference type="EMBL" id="CP042997">
    <property type="protein sequence ID" value="QEH32959.1"/>
    <property type="molecule type" value="Genomic_DNA"/>
</dbReference>
<gene>
    <name evidence="2" type="ORF">OJF2_14510</name>
</gene>
<dbReference type="Proteomes" id="UP000324233">
    <property type="component" value="Chromosome"/>
</dbReference>
<evidence type="ECO:0000313" key="2">
    <source>
        <dbReference type="EMBL" id="QEH32959.1"/>
    </source>
</evidence>
<dbReference type="RefSeq" id="WP_168221656.1">
    <property type="nucleotide sequence ID" value="NZ_CP042997.1"/>
</dbReference>